<dbReference type="InterPro" id="IPR000719">
    <property type="entry name" value="Prot_kinase_dom"/>
</dbReference>
<comment type="caution">
    <text evidence="11">The sequence shown here is derived from an EMBL/GenBank/DDBJ whole genome shotgun (WGS) entry which is preliminary data.</text>
</comment>
<dbReference type="InterPro" id="IPR011009">
    <property type="entry name" value="Kinase-like_dom_sf"/>
</dbReference>
<keyword evidence="6" id="KW-0067">ATP-binding</keyword>
<evidence type="ECO:0000256" key="8">
    <source>
        <dbReference type="ARBA" id="ARBA00048679"/>
    </source>
</evidence>
<dbReference type="GO" id="GO:0005524">
    <property type="term" value="F:ATP binding"/>
    <property type="evidence" value="ECO:0007669"/>
    <property type="project" value="UniProtKB-KW"/>
</dbReference>
<evidence type="ECO:0000256" key="6">
    <source>
        <dbReference type="ARBA" id="ARBA00022840"/>
    </source>
</evidence>
<name>A0A0M0J4G0_9EUKA</name>
<dbReference type="OrthoDB" id="2156623at2759"/>
<protein>
    <recommendedName>
        <fullName evidence="1">non-specific serine/threonine protein kinase</fullName>
        <ecNumber evidence="1">2.7.11.1</ecNumber>
    </recommendedName>
</protein>
<gene>
    <name evidence="11" type="ORF">Ctob_007519</name>
</gene>
<dbReference type="EC" id="2.7.11.1" evidence="1"/>
<sequence length="1057" mass="112917">MNGRAQSLFAPGAPALVVSSPAALIIAANEAFCDHIGYVEAELLGQPLRRLQPQTVSGSLINALQAQQAGSGFSVHEVHLLRKSGAEERATIRASPLYCIETGALLGFSLLLCAFAPTITGPTTDSAVAYASPVMPAASVEGCRNVAPSVLRLLQIGGDEAWEAPARAHIEATATVRIDAAAAAAVAERQAGHAADFGASDDDGSGDEGDGRNGLPLPPLPVNEATARAAWSVLCASVLQKSMFSNVLITRQPAPDELPSRARSASVRRMQVQDPGHYIWHVSPGLEQLLGKMADDLIGQDVSALSAPRTAPSSLPNQGCIPCGSSNSCDSGSSCNGSCGNGNDSTGTPDEGSQHGCIAADAVGSFASSSPLRELFEAVAAQRNCLIEVILPSESGAPLFCLAYVLPLACKGPRASSVMVGFLDVHRSLPYMQRHMEARGFGDCDLYTFVKFSLLNCLITDPSVRTADPLHRNPIVFASAGFGVMCGCAPHEVMHRNCRFLQSPSFVESKPGVDASFPQHEAVAHMSAALDARHESLTYLHNFRKDGSPFANLLFMTPILDRAGGGVLFWVGVQHPMGEPPSQAGQHGYAPVSVAQADLLAQLRSCGSALHAVQLQELYGSYTALAQRTALLIHSADGAATTMCRMCEHNVLTDSMQSHMQYCKIVTQCKTIAACSDTTLARQLVKLNAASNASAIFGSGSTPAALVVDLLRNYTTVLLAITASTTTLPILSTLPVELDRLVAAVVQPATASIWADIRAAGQRKVAALQHAYSWAVDVQATIVHMPTSDPLSQGQPPCLADFEMVKEIQRGSHATVWLVRKRQTKDVFAMKVIDKRSGRLNRLQTERKVLFLCSSPFVVKTFFAFEDPDALYLVMERLQQDCKHVLQVHGAMSEQHARPVLADLLLALEHLHACGIVHRDLKPENMLLDPAGRLKLADFGLSHIMARQSVRADDIAKDPSIVGTPFYMAPETIRGKARFFEAAADWWSFGVILYEFLLGFPPFQGAKVGEIYRAILSLTFAAPIANCAVSPESADLISRLLVADPRYRLLGAIAVIH</sequence>
<dbReference type="Pfam" id="PF13426">
    <property type="entry name" value="PAS_9"/>
    <property type="match status" value="2"/>
</dbReference>
<feature type="compositionally biased region" description="Acidic residues" evidence="9">
    <location>
        <begin position="199"/>
        <end position="208"/>
    </location>
</feature>
<organism evidence="11 12">
    <name type="scientific">Chrysochromulina tobinii</name>
    <dbReference type="NCBI Taxonomy" id="1460289"/>
    <lineage>
        <taxon>Eukaryota</taxon>
        <taxon>Haptista</taxon>
        <taxon>Haptophyta</taxon>
        <taxon>Prymnesiophyceae</taxon>
        <taxon>Prymnesiales</taxon>
        <taxon>Chrysochromulinaceae</taxon>
        <taxon>Chrysochromulina</taxon>
    </lineage>
</organism>
<dbReference type="SUPFAM" id="SSF56112">
    <property type="entry name" value="Protein kinase-like (PK-like)"/>
    <property type="match status" value="1"/>
</dbReference>
<evidence type="ECO:0000313" key="12">
    <source>
        <dbReference type="Proteomes" id="UP000037460"/>
    </source>
</evidence>
<evidence type="ECO:0000313" key="11">
    <source>
        <dbReference type="EMBL" id="KOO21217.1"/>
    </source>
</evidence>
<dbReference type="InterPro" id="IPR050236">
    <property type="entry name" value="Ser_Thr_kinase_AGC"/>
</dbReference>
<dbReference type="EMBL" id="JWZX01003381">
    <property type="protein sequence ID" value="KOO21217.1"/>
    <property type="molecule type" value="Genomic_DNA"/>
</dbReference>
<comment type="catalytic activity">
    <reaction evidence="8">
        <text>L-seryl-[protein] + ATP = O-phospho-L-seryl-[protein] + ADP + H(+)</text>
        <dbReference type="Rhea" id="RHEA:17989"/>
        <dbReference type="Rhea" id="RHEA-COMP:9863"/>
        <dbReference type="Rhea" id="RHEA-COMP:11604"/>
        <dbReference type="ChEBI" id="CHEBI:15378"/>
        <dbReference type="ChEBI" id="CHEBI:29999"/>
        <dbReference type="ChEBI" id="CHEBI:30616"/>
        <dbReference type="ChEBI" id="CHEBI:83421"/>
        <dbReference type="ChEBI" id="CHEBI:456216"/>
        <dbReference type="EC" id="2.7.11.1"/>
    </reaction>
</comment>
<keyword evidence="4" id="KW-0547">Nucleotide-binding</keyword>
<evidence type="ECO:0000259" key="10">
    <source>
        <dbReference type="PROSITE" id="PS50011"/>
    </source>
</evidence>
<reference evidence="12" key="1">
    <citation type="journal article" date="2015" name="PLoS Genet.">
        <title>Genome Sequence and Transcriptome Analyses of Chrysochromulina tobin: Metabolic Tools for Enhanced Algal Fitness in the Prominent Order Prymnesiales (Haptophyceae).</title>
        <authorList>
            <person name="Hovde B.T."/>
            <person name="Deodato C.R."/>
            <person name="Hunsperger H.M."/>
            <person name="Ryken S.A."/>
            <person name="Yost W."/>
            <person name="Jha R.K."/>
            <person name="Patterson J."/>
            <person name="Monnat R.J. Jr."/>
            <person name="Barlow S.B."/>
            <person name="Starkenburg S.R."/>
            <person name="Cattolico R.A."/>
        </authorList>
    </citation>
    <scope>NUCLEOTIDE SEQUENCE</scope>
    <source>
        <strain evidence="12">CCMP291</strain>
    </source>
</reference>
<evidence type="ECO:0000256" key="9">
    <source>
        <dbReference type="SAM" id="MobiDB-lite"/>
    </source>
</evidence>
<evidence type="ECO:0000256" key="4">
    <source>
        <dbReference type="ARBA" id="ARBA00022741"/>
    </source>
</evidence>
<dbReference type="SMART" id="SM00220">
    <property type="entry name" value="S_TKc"/>
    <property type="match status" value="1"/>
</dbReference>
<evidence type="ECO:0000256" key="3">
    <source>
        <dbReference type="ARBA" id="ARBA00022679"/>
    </source>
</evidence>
<dbReference type="Gene3D" id="1.10.510.10">
    <property type="entry name" value="Transferase(Phosphotransferase) domain 1"/>
    <property type="match status" value="1"/>
</dbReference>
<dbReference type="GO" id="GO:0004674">
    <property type="term" value="F:protein serine/threonine kinase activity"/>
    <property type="evidence" value="ECO:0007669"/>
    <property type="project" value="UniProtKB-KW"/>
</dbReference>
<dbReference type="AlphaFoldDB" id="A0A0M0J4G0"/>
<dbReference type="PROSITE" id="PS00108">
    <property type="entry name" value="PROTEIN_KINASE_ST"/>
    <property type="match status" value="1"/>
</dbReference>
<keyword evidence="12" id="KW-1185">Reference proteome</keyword>
<dbReference type="Pfam" id="PF00069">
    <property type="entry name" value="Pkinase"/>
    <property type="match status" value="1"/>
</dbReference>
<accession>A0A0M0J4G0</accession>
<dbReference type="GO" id="GO:0035556">
    <property type="term" value="P:intracellular signal transduction"/>
    <property type="evidence" value="ECO:0007669"/>
    <property type="project" value="TreeGrafter"/>
</dbReference>
<dbReference type="SMART" id="SM00091">
    <property type="entry name" value="PAS"/>
    <property type="match status" value="1"/>
</dbReference>
<keyword evidence="5 11" id="KW-0418">Kinase</keyword>
<dbReference type="PANTHER" id="PTHR24356">
    <property type="entry name" value="SERINE/THREONINE-PROTEIN KINASE"/>
    <property type="match status" value="1"/>
</dbReference>
<feature type="domain" description="Protein kinase" evidence="10">
    <location>
        <begin position="802"/>
        <end position="1057"/>
    </location>
</feature>
<dbReference type="PROSITE" id="PS50011">
    <property type="entry name" value="PROTEIN_KINASE_DOM"/>
    <property type="match status" value="1"/>
</dbReference>
<evidence type="ECO:0000256" key="5">
    <source>
        <dbReference type="ARBA" id="ARBA00022777"/>
    </source>
</evidence>
<dbReference type="Proteomes" id="UP000037460">
    <property type="component" value="Unassembled WGS sequence"/>
</dbReference>
<dbReference type="InterPro" id="IPR000014">
    <property type="entry name" value="PAS"/>
</dbReference>
<evidence type="ECO:0000256" key="7">
    <source>
        <dbReference type="ARBA" id="ARBA00047899"/>
    </source>
</evidence>
<dbReference type="InterPro" id="IPR008271">
    <property type="entry name" value="Ser/Thr_kinase_AS"/>
</dbReference>
<keyword evidence="2" id="KW-0723">Serine/threonine-protein kinase</keyword>
<dbReference type="Gene3D" id="3.30.450.20">
    <property type="entry name" value="PAS domain"/>
    <property type="match status" value="2"/>
</dbReference>
<keyword evidence="3" id="KW-0808">Transferase</keyword>
<evidence type="ECO:0000256" key="2">
    <source>
        <dbReference type="ARBA" id="ARBA00022527"/>
    </source>
</evidence>
<comment type="catalytic activity">
    <reaction evidence="7">
        <text>L-threonyl-[protein] + ATP = O-phospho-L-threonyl-[protein] + ADP + H(+)</text>
        <dbReference type="Rhea" id="RHEA:46608"/>
        <dbReference type="Rhea" id="RHEA-COMP:11060"/>
        <dbReference type="Rhea" id="RHEA-COMP:11605"/>
        <dbReference type="ChEBI" id="CHEBI:15378"/>
        <dbReference type="ChEBI" id="CHEBI:30013"/>
        <dbReference type="ChEBI" id="CHEBI:30616"/>
        <dbReference type="ChEBI" id="CHEBI:61977"/>
        <dbReference type="ChEBI" id="CHEBI:456216"/>
        <dbReference type="EC" id="2.7.11.1"/>
    </reaction>
</comment>
<feature type="region of interest" description="Disordered" evidence="9">
    <location>
        <begin position="193"/>
        <end position="220"/>
    </location>
</feature>
<dbReference type="InterPro" id="IPR035965">
    <property type="entry name" value="PAS-like_dom_sf"/>
</dbReference>
<dbReference type="SUPFAM" id="SSF55785">
    <property type="entry name" value="PYP-like sensor domain (PAS domain)"/>
    <property type="match status" value="2"/>
</dbReference>
<proteinExistence type="predicted"/>
<dbReference type="PANTHER" id="PTHR24356:SF1">
    <property type="entry name" value="SERINE_THREONINE-PROTEIN KINASE GREATWALL"/>
    <property type="match status" value="1"/>
</dbReference>
<dbReference type="CDD" id="cd00130">
    <property type="entry name" value="PAS"/>
    <property type="match status" value="1"/>
</dbReference>
<evidence type="ECO:0000256" key="1">
    <source>
        <dbReference type="ARBA" id="ARBA00012513"/>
    </source>
</evidence>